<organism evidence="18 19">
    <name type="scientific">Polypterus senegalus</name>
    <name type="common">Senegal bichir</name>
    <dbReference type="NCBI Taxonomy" id="55291"/>
    <lineage>
        <taxon>Eukaryota</taxon>
        <taxon>Metazoa</taxon>
        <taxon>Chordata</taxon>
        <taxon>Craniata</taxon>
        <taxon>Vertebrata</taxon>
        <taxon>Euteleostomi</taxon>
        <taxon>Actinopterygii</taxon>
        <taxon>Polypteriformes</taxon>
        <taxon>Polypteridae</taxon>
        <taxon>Polypterus</taxon>
    </lineage>
</organism>
<keyword evidence="14" id="KW-0325">Glycoprotein</keyword>
<evidence type="ECO:0000256" key="13">
    <source>
        <dbReference type="ARBA" id="ARBA00023136"/>
    </source>
</evidence>
<dbReference type="GO" id="GO:0047273">
    <property type="term" value="F:galactosylgalactosylglucosylceramide beta-D-acetylgalactosaminyltransferase activity"/>
    <property type="evidence" value="ECO:0007669"/>
    <property type="project" value="UniProtKB-EC"/>
</dbReference>
<dbReference type="EMBL" id="JAATIS010004040">
    <property type="protein sequence ID" value="KAG2462050.1"/>
    <property type="molecule type" value="Genomic_DNA"/>
</dbReference>
<proteinExistence type="inferred from homology"/>
<dbReference type="OrthoDB" id="5957813at2759"/>
<evidence type="ECO:0000256" key="15">
    <source>
        <dbReference type="ARBA" id="ARBA00045577"/>
    </source>
</evidence>
<keyword evidence="9 17" id="KW-0735">Signal-anchor</keyword>
<evidence type="ECO:0000256" key="8">
    <source>
        <dbReference type="ARBA" id="ARBA00022842"/>
    </source>
</evidence>
<feature type="transmembrane region" description="Helical" evidence="17">
    <location>
        <begin position="5"/>
        <end position="22"/>
    </location>
</feature>
<dbReference type="GO" id="GO:0008499">
    <property type="term" value="F:N-acetyl-beta-D-glucosaminide beta-(1,3)-galactosyltransferase activity"/>
    <property type="evidence" value="ECO:0007669"/>
    <property type="project" value="TreeGrafter"/>
</dbReference>
<dbReference type="Pfam" id="PF01762">
    <property type="entry name" value="Galactosyl_T"/>
    <property type="match status" value="1"/>
</dbReference>
<evidence type="ECO:0000256" key="16">
    <source>
        <dbReference type="ARBA" id="ARBA00049395"/>
    </source>
</evidence>
<comment type="similarity">
    <text evidence="4 17">Belongs to the glycosyltransferase 31 family.</text>
</comment>
<keyword evidence="11 17" id="KW-0333">Golgi apparatus</keyword>
<dbReference type="GO" id="GO:0006493">
    <property type="term" value="P:protein O-linked glycosylation"/>
    <property type="evidence" value="ECO:0007669"/>
    <property type="project" value="TreeGrafter"/>
</dbReference>
<feature type="non-terminal residue" evidence="18">
    <location>
        <position position="1"/>
    </location>
</feature>
<feature type="non-terminal residue" evidence="18">
    <location>
        <position position="373"/>
    </location>
</feature>
<evidence type="ECO:0000256" key="1">
    <source>
        <dbReference type="ARBA" id="ARBA00001946"/>
    </source>
</evidence>
<evidence type="ECO:0000256" key="10">
    <source>
        <dbReference type="ARBA" id="ARBA00022989"/>
    </source>
</evidence>
<protein>
    <recommendedName>
        <fullName evidence="17">Hexosyltransferase</fullName>
        <ecNumber evidence="17">2.4.1.-</ecNumber>
    </recommendedName>
</protein>
<evidence type="ECO:0000256" key="17">
    <source>
        <dbReference type="RuleBase" id="RU363063"/>
    </source>
</evidence>
<comment type="pathway">
    <text evidence="3">Protein modification; protein glycosylation.</text>
</comment>
<keyword evidence="10 17" id="KW-1133">Transmembrane helix</keyword>
<dbReference type="GO" id="GO:0006629">
    <property type="term" value="P:lipid metabolic process"/>
    <property type="evidence" value="ECO:0007669"/>
    <property type="project" value="UniProtKB-KW"/>
</dbReference>
<evidence type="ECO:0000256" key="9">
    <source>
        <dbReference type="ARBA" id="ARBA00022968"/>
    </source>
</evidence>
<evidence type="ECO:0000313" key="18">
    <source>
        <dbReference type="EMBL" id="KAG2462050.1"/>
    </source>
</evidence>
<evidence type="ECO:0000256" key="14">
    <source>
        <dbReference type="ARBA" id="ARBA00023180"/>
    </source>
</evidence>
<dbReference type="PANTHER" id="PTHR11214:SF153">
    <property type="entry name" value="UDP-GALNAC:BETA-1,3-N-ACETYLGALACTOSAMINYLTRANSFERASE 1"/>
    <property type="match status" value="1"/>
</dbReference>
<comment type="catalytic activity">
    <reaction evidence="16">
        <text>a globoside Gb3Cer (d18:1(4E)) + UDP-N-acetyl-alpha-D-galactosamine = a globoside Gb4Cer (d18:1(4E)) + UDP + H(+)</text>
        <dbReference type="Rhea" id="RHEA:22252"/>
        <dbReference type="ChEBI" id="CHEBI:15378"/>
        <dbReference type="ChEBI" id="CHEBI:18259"/>
        <dbReference type="ChEBI" id="CHEBI:18313"/>
        <dbReference type="ChEBI" id="CHEBI:58223"/>
        <dbReference type="ChEBI" id="CHEBI:67138"/>
        <dbReference type="EC" id="2.4.1.79"/>
    </reaction>
    <physiologicalReaction direction="left-to-right" evidence="16">
        <dbReference type="Rhea" id="RHEA:22253"/>
    </physiologicalReaction>
</comment>
<dbReference type="EC" id="2.4.1.-" evidence="17"/>
<keyword evidence="19" id="KW-1185">Reference proteome</keyword>
<evidence type="ECO:0000256" key="6">
    <source>
        <dbReference type="ARBA" id="ARBA00022679"/>
    </source>
</evidence>
<evidence type="ECO:0000256" key="3">
    <source>
        <dbReference type="ARBA" id="ARBA00004922"/>
    </source>
</evidence>
<dbReference type="AlphaFoldDB" id="A0A8X7X4X1"/>
<evidence type="ECO:0000256" key="11">
    <source>
        <dbReference type="ARBA" id="ARBA00023034"/>
    </source>
</evidence>
<dbReference type="Proteomes" id="UP000886611">
    <property type="component" value="Unassembled WGS sequence"/>
</dbReference>
<dbReference type="GO" id="GO:0000139">
    <property type="term" value="C:Golgi membrane"/>
    <property type="evidence" value="ECO:0007669"/>
    <property type="project" value="UniProtKB-SubCell"/>
</dbReference>
<comment type="subcellular location">
    <subcellularLocation>
        <location evidence="2 17">Golgi apparatus membrane</location>
        <topology evidence="2 17">Single-pass type II membrane protein</topology>
    </subcellularLocation>
</comment>
<evidence type="ECO:0000256" key="12">
    <source>
        <dbReference type="ARBA" id="ARBA00023098"/>
    </source>
</evidence>
<accession>A0A8X7X4X1</accession>
<evidence type="ECO:0000313" key="19">
    <source>
        <dbReference type="Proteomes" id="UP000886611"/>
    </source>
</evidence>
<name>A0A8X7X4X1_POLSE</name>
<keyword evidence="7 17" id="KW-0812">Transmembrane</keyword>
<dbReference type="Gene3D" id="3.90.550.50">
    <property type="match status" value="1"/>
</dbReference>
<keyword evidence="6" id="KW-0808">Transferase</keyword>
<evidence type="ECO:0000256" key="4">
    <source>
        <dbReference type="ARBA" id="ARBA00008661"/>
    </source>
</evidence>
<keyword evidence="13 17" id="KW-0472">Membrane</keyword>
<keyword evidence="12" id="KW-0443">Lipid metabolism</keyword>
<comment type="caution">
    <text evidence="18">The sequence shown here is derived from an EMBL/GenBank/DDBJ whole genome shotgun (WGS) entry which is preliminary data.</text>
</comment>
<evidence type="ECO:0000256" key="7">
    <source>
        <dbReference type="ARBA" id="ARBA00022692"/>
    </source>
</evidence>
<dbReference type="PANTHER" id="PTHR11214">
    <property type="entry name" value="BETA-1,3-N-ACETYLGLUCOSAMINYLTRANSFERASE"/>
    <property type="match status" value="1"/>
</dbReference>
<dbReference type="InterPro" id="IPR002659">
    <property type="entry name" value="Glyco_trans_31"/>
</dbReference>
<keyword evidence="8" id="KW-0460">Magnesium</keyword>
<dbReference type="FunFam" id="3.90.550.50:FF:000001">
    <property type="entry name" value="Hexosyltransferase"/>
    <property type="match status" value="1"/>
</dbReference>
<evidence type="ECO:0000256" key="2">
    <source>
        <dbReference type="ARBA" id="ARBA00004323"/>
    </source>
</evidence>
<comment type="cofactor">
    <cofactor evidence="1">
        <name>Mg(2+)</name>
        <dbReference type="ChEBI" id="CHEBI:18420"/>
    </cofactor>
</comment>
<sequence length="373" mass="43403">MAKIYMCICVPFLMFAIAFVIWCPNMENKPVYPETHQKYHSEQRIHPTSDRFGNNSQKLDVTQTLTSYPTQTPKSEVATYLNLQGEDVFDENKLSKDANWAQFYDRSRNGEPSFKYLIVQDSLCTNITPFLVIMVATRASEVTARDIIRETWGSRRKWHGKYVLTLFLIGKSKEPIEQLLSENDKHKDLIVQDFEDTYENLTLKTRMAFQWMYDFCLKAEFFMKSDADVYVSPSNLVKYLLSLNENMSQNVFTGHVFENNIPLRSKNAKNYLSYEDYPINVFPHYCSGLGYVISGKLALKIFLIMRHVKPWANEDLYTGLCLKLLGGQPTFPPQNSFFFEKTNLNDKLQTLIAAHWVDQNAMKQLWEIEKASL</sequence>
<reference evidence="18 19" key="1">
    <citation type="journal article" date="2021" name="Cell">
        <title>Tracing the genetic footprints of vertebrate landing in non-teleost ray-finned fishes.</title>
        <authorList>
            <person name="Bi X."/>
            <person name="Wang K."/>
            <person name="Yang L."/>
            <person name="Pan H."/>
            <person name="Jiang H."/>
            <person name="Wei Q."/>
            <person name="Fang M."/>
            <person name="Yu H."/>
            <person name="Zhu C."/>
            <person name="Cai Y."/>
            <person name="He Y."/>
            <person name="Gan X."/>
            <person name="Zeng H."/>
            <person name="Yu D."/>
            <person name="Zhu Y."/>
            <person name="Jiang H."/>
            <person name="Qiu Q."/>
            <person name="Yang H."/>
            <person name="Zhang Y.E."/>
            <person name="Wang W."/>
            <person name="Zhu M."/>
            <person name="He S."/>
            <person name="Zhang G."/>
        </authorList>
    </citation>
    <scope>NUCLEOTIDE SEQUENCE [LARGE SCALE GENOMIC DNA]</scope>
    <source>
        <strain evidence="18">Bchr_013</strain>
    </source>
</reference>
<evidence type="ECO:0000256" key="5">
    <source>
        <dbReference type="ARBA" id="ARBA00022676"/>
    </source>
</evidence>
<comment type="function">
    <text evidence="15">Transfers N-acetylgalactosamine onto globotriaosylceramide. Plays a critical role in preimplantation stage embryonic development.</text>
</comment>
<keyword evidence="5 17" id="KW-0328">Glycosyltransferase</keyword>
<gene>
    <name evidence="18" type="primary">B3galnt1</name>
    <name evidence="18" type="ORF">GTO96_0000716</name>
</gene>